<evidence type="ECO:0000256" key="1">
    <source>
        <dbReference type="ARBA" id="ARBA00004395"/>
    </source>
</evidence>
<dbReference type="Pfam" id="PF20649">
    <property type="entry name" value="COG5_C"/>
    <property type="match status" value="1"/>
</dbReference>
<dbReference type="GeneID" id="95985721"/>
<dbReference type="RefSeq" id="XP_069210603.1">
    <property type="nucleotide sequence ID" value="XM_069353185.1"/>
</dbReference>
<keyword evidence="4" id="KW-0472">Membrane</keyword>
<sequence length="843" mass="92798">MTSESFIDHKPFLSDRFDVHDYANAVLQGRAYRPDDEAGGAAGRREEKGDLSVEVARLNYGIEDATRQLRQEITASYPLLLSHLTTSLALSSHLSPIRSSLDSLSSSIDRLHTKIHTPHTELGVLVRRLALLAHASDLSRRAARFVLVARRLETQMVRMREGAAGEGGAAGDGEKERELAKAALSVTEVDALLAPSGDELEEDAPPPIPLQRLDFVAAYVPVVDRARDAIIQEMEGMVMAGLANLNQPLLSSSLQAAHNLRLLPDLVKNLLDDLNDAVVDRVKRAFDSGAIGREVAGKESHSITFTTRSRNQSAPTAATLPQWTAVLWARLDKVIDDVANCCIKVYTLEKVLRVKRDGVTQVEFLDEVMKALDEKPSFTFWTTLAKAFEQQTTDAARAGGWLQQALSTGYPRLLRLFHDFFAKIAVHTDTVYTREHQSPEAVLVLRSVSTFEASYLGRSTARMSDAVNGAMSQYNVSRATAPGAVEGVNIARTITNELDSARFDPLLVQTVARNAVKVLASLKTRAESSLVRDFTATSLIGPQPTPAQAINAQLVSCLYHCRLNLGSIDKQFGARVADILGPNVSALEAVYTRVTDALDVAIRREFSTILARMHRVDFSKPVDPMAMGSSGAPYLQDLGDKLGFLRTEILGRMSLGALLRDWVLALSRFLIQTFLLQASIARPMGESARLKLTGHMTEFEMGLQNFLNTGRVAGAKNALKVSQIGEEYLALRSFRTLLFADKAALANPVETAHLPPLIVLHHVVVRSALRLPHEMHGWTEHEYVLWVQKHDDDEEQWELFDKAVDDQVAGQGADGDDDDAQTVKLVKEILTHARHHHEADPDK</sequence>
<dbReference type="InterPro" id="IPR048485">
    <property type="entry name" value="COG5_helical"/>
</dbReference>
<name>A0ABR3Q7G3_9TREE</name>
<gene>
    <name evidence="7" type="ORF">Q8F55_004678</name>
</gene>
<evidence type="ECO:0000256" key="2">
    <source>
        <dbReference type="ARBA" id="ARBA00020974"/>
    </source>
</evidence>
<keyword evidence="3" id="KW-0333">Golgi apparatus</keyword>
<feature type="domain" description="Conserved oligomeric Golgi complex subunit 5 helical" evidence="6">
    <location>
        <begin position="210"/>
        <end position="421"/>
    </location>
</feature>
<comment type="subcellular location">
    <subcellularLocation>
        <location evidence="1">Golgi apparatus membrane</location>
        <topology evidence="1">Peripheral membrane protein</topology>
    </subcellularLocation>
</comment>
<evidence type="ECO:0000259" key="5">
    <source>
        <dbReference type="Pfam" id="PF10392"/>
    </source>
</evidence>
<evidence type="ECO:0000256" key="4">
    <source>
        <dbReference type="ARBA" id="ARBA00023136"/>
    </source>
</evidence>
<dbReference type="InterPro" id="IPR049176">
    <property type="entry name" value="COG5_N"/>
</dbReference>
<dbReference type="EMBL" id="JBBXJM010000003">
    <property type="protein sequence ID" value="KAL1410659.1"/>
    <property type="molecule type" value="Genomic_DNA"/>
</dbReference>
<dbReference type="PANTHER" id="PTHR13228:SF3">
    <property type="entry name" value="CONSERVED OLIGOMERIC GOLGI COMPLEX SUBUNIT 5"/>
    <property type="match status" value="1"/>
</dbReference>
<organism evidence="7 8">
    <name type="scientific">Vanrija albida</name>
    <dbReference type="NCBI Taxonomy" id="181172"/>
    <lineage>
        <taxon>Eukaryota</taxon>
        <taxon>Fungi</taxon>
        <taxon>Dikarya</taxon>
        <taxon>Basidiomycota</taxon>
        <taxon>Agaricomycotina</taxon>
        <taxon>Tremellomycetes</taxon>
        <taxon>Trichosporonales</taxon>
        <taxon>Trichosporonaceae</taxon>
        <taxon>Vanrija</taxon>
    </lineage>
</organism>
<dbReference type="Pfam" id="PF10392">
    <property type="entry name" value="COG5_N"/>
    <property type="match status" value="1"/>
</dbReference>
<keyword evidence="8" id="KW-1185">Reference proteome</keyword>
<dbReference type="InterPro" id="IPR019465">
    <property type="entry name" value="Cog5"/>
</dbReference>
<evidence type="ECO:0000259" key="6">
    <source>
        <dbReference type="Pfam" id="PF20649"/>
    </source>
</evidence>
<protein>
    <recommendedName>
        <fullName evidence="2">Conserved oligomeric Golgi complex subunit 5</fullName>
    </recommendedName>
</protein>
<reference evidence="7 8" key="1">
    <citation type="submission" date="2023-08" db="EMBL/GenBank/DDBJ databases">
        <title>Annotated Genome Sequence of Vanrija albida AlHP1.</title>
        <authorList>
            <person name="Herzog R."/>
        </authorList>
    </citation>
    <scope>NUCLEOTIDE SEQUENCE [LARGE SCALE GENOMIC DNA]</scope>
    <source>
        <strain evidence="7 8">AlHP1</strain>
    </source>
</reference>
<comment type="caution">
    <text evidence="7">The sequence shown here is derived from an EMBL/GenBank/DDBJ whole genome shotgun (WGS) entry which is preliminary data.</text>
</comment>
<dbReference type="Proteomes" id="UP001565368">
    <property type="component" value="Unassembled WGS sequence"/>
</dbReference>
<accession>A0ABR3Q7G3</accession>
<evidence type="ECO:0000313" key="8">
    <source>
        <dbReference type="Proteomes" id="UP001565368"/>
    </source>
</evidence>
<proteinExistence type="predicted"/>
<evidence type="ECO:0000313" key="7">
    <source>
        <dbReference type="EMBL" id="KAL1410659.1"/>
    </source>
</evidence>
<dbReference type="PANTHER" id="PTHR13228">
    <property type="entry name" value="CONSERVED OLIGOMERIC GOLGI COMPLEX COMPONENT 5"/>
    <property type="match status" value="1"/>
</dbReference>
<feature type="domain" description="Conserved oligomeric Golgi complex subunit 5 N-terminal" evidence="5">
    <location>
        <begin position="11"/>
        <end position="152"/>
    </location>
</feature>
<evidence type="ECO:0000256" key="3">
    <source>
        <dbReference type="ARBA" id="ARBA00023034"/>
    </source>
</evidence>